<organism evidence="11 12">
    <name type="scientific">Lagenidium giganteum</name>
    <dbReference type="NCBI Taxonomy" id="4803"/>
    <lineage>
        <taxon>Eukaryota</taxon>
        <taxon>Sar</taxon>
        <taxon>Stramenopiles</taxon>
        <taxon>Oomycota</taxon>
        <taxon>Peronosporomycetes</taxon>
        <taxon>Pythiales</taxon>
        <taxon>Pythiaceae</taxon>
    </lineage>
</organism>
<feature type="active site" description="Charge relay system" evidence="7 8">
    <location>
        <position position="419"/>
    </location>
</feature>
<dbReference type="InterPro" id="IPR051048">
    <property type="entry name" value="Peptidase_S8/S53_subtilisin"/>
</dbReference>
<accession>A0AAV2YRR8</accession>
<dbReference type="GO" id="GO:0006508">
    <property type="term" value="P:proteolysis"/>
    <property type="evidence" value="ECO:0007669"/>
    <property type="project" value="UniProtKB-KW"/>
</dbReference>
<feature type="active site" description="Charge relay system" evidence="7 8">
    <location>
        <position position="177"/>
    </location>
</feature>
<reference evidence="11" key="2">
    <citation type="journal article" date="2023" name="Microbiol Resour">
        <title>Decontamination and Annotation of the Draft Genome Sequence of the Oomycete Lagenidium giganteum ARSEF 373.</title>
        <authorList>
            <person name="Morgan W.R."/>
            <person name="Tartar A."/>
        </authorList>
    </citation>
    <scope>NUCLEOTIDE SEQUENCE</scope>
    <source>
        <strain evidence="11">ARSEF 373</strain>
    </source>
</reference>
<gene>
    <name evidence="11" type="ORF">N0F65_006492</name>
</gene>
<feature type="active site" description="Charge relay system" evidence="7 8">
    <location>
        <position position="231"/>
    </location>
</feature>
<dbReference type="EMBL" id="DAKRPA010000167">
    <property type="protein sequence ID" value="DAZ96446.1"/>
    <property type="molecule type" value="Genomic_DNA"/>
</dbReference>
<dbReference type="PROSITE" id="PS51892">
    <property type="entry name" value="SUBTILASE"/>
    <property type="match status" value="1"/>
</dbReference>
<comment type="caution">
    <text evidence="11">The sequence shown here is derived from an EMBL/GenBank/DDBJ whole genome shotgun (WGS) entry which is preliminary data.</text>
</comment>
<feature type="signal peptide" evidence="9">
    <location>
        <begin position="1"/>
        <end position="18"/>
    </location>
</feature>
<name>A0AAV2YRR8_9STRA</name>
<dbReference type="Proteomes" id="UP001146120">
    <property type="component" value="Unassembled WGS sequence"/>
</dbReference>
<evidence type="ECO:0000256" key="9">
    <source>
        <dbReference type="SAM" id="SignalP"/>
    </source>
</evidence>
<dbReference type="EC" id="3.4.21.62" evidence="6"/>
<protein>
    <recommendedName>
        <fullName evidence="6">subtilisin</fullName>
        <ecNumber evidence="6">3.4.21.62</ecNumber>
    </recommendedName>
</protein>
<dbReference type="Gene3D" id="3.40.50.200">
    <property type="entry name" value="Peptidase S8/S53 domain"/>
    <property type="match status" value="1"/>
</dbReference>
<keyword evidence="12" id="KW-1185">Reference proteome</keyword>
<evidence type="ECO:0000313" key="11">
    <source>
        <dbReference type="EMBL" id="DAZ96446.1"/>
    </source>
</evidence>
<dbReference type="Pfam" id="PF00082">
    <property type="entry name" value="Peptidase_S8"/>
    <property type="match status" value="1"/>
</dbReference>
<keyword evidence="9" id="KW-0732">Signal</keyword>
<dbReference type="GO" id="GO:0004252">
    <property type="term" value="F:serine-type endopeptidase activity"/>
    <property type="evidence" value="ECO:0007669"/>
    <property type="project" value="UniProtKB-UniRule"/>
</dbReference>
<dbReference type="SUPFAM" id="SSF52743">
    <property type="entry name" value="Subtilisin-like"/>
    <property type="match status" value="1"/>
</dbReference>
<evidence type="ECO:0000256" key="1">
    <source>
        <dbReference type="ARBA" id="ARBA00011073"/>
    </source>
</evidence>
<feature type="chain" id="PRO_5043550904" description="subtilisin" evidence="9">
    <location>
        <begin position="19"/>
        <end position="522"/>
    </location>
</feature>
<dbReference type="InterPro" id="IPR036852">
    <property type="entry name" value="Peptidase_S8/S53_dom_sf"/>
</dbReference>
<dbReference type="InterPro" id="IPR000209">
    <property type="entry name" value="Peptidase_S8/S53_dom"/>
</dbReference>
<comment type="similarity">
    <text evidence="1 8">Belongs to the peptidase S8 family.</text>
</comment>
<evidence type="ECO:0000313" key="12">
    <source>
        <dbReference type="Proteomes" id="UP001146120"/>
    </source>
</evidence>
<evidence type="ECO:0000256" key="2">
    <source>
        <dbReference type="ARBA" id="ARBA00022670"/>
    </source>
</evidence>
<feature type="domain" description="Peptidase S8/S53" evidence="10">
    <location>
        <begin position="168"/>
        <end position="487"/>
    </location>
</feature>
<proteinExistence type="inferred from homology"/>
<evidence type="ECO:0000256" key="8">
    <source>
        <dbReference type="PROSITE-ProRule" id="PRU01240"/>
    </source>
</evidence>
<sequence>MCWRLVLVLVSLVRFAHATHVWLVHINSLVSIETALSRISAVDEQDLRTHVHAALVDRVKEGQRPVIEYLRAMAVDGMTITPLWISNSIVVRVSELTPTVASAVEVIRWLPGVATVEEDAIVMRLIGFQDQMEYDEEEKVGTRSSDAQPQGNVADLHAPQLWRAGVTGQGVVVASIDSGVRYSHDALRDNFRGTTRHPDGTATYAFDYAFWAVPGTTPSQITPDSADEVGHGTHTMGTAVGSRGIGVAPNATWITARAFDLNGAAKKSDFLLAAQWVLCPTKFDGHDRNCSLGANVITNSFGVDRSTPEFANWKWLDDVLRTWKAAGVHSVFASGNTNGFQCGSVYFPGSSDLTLAVGALIGTKTLWGASGKGPSFVDSTTGDSRQRAIIKPDFVAPGAAIRSALSVKDDSYTRLTGTSMATPHVAGAIALLLSAQRSRPGLSDQPDALLEALKTSAYQKMSKPFLVPSTCGNTSYAKYPNNIYGWGLPNVCLAATKLGVTCQERQQYWSSDDAMTGVLEVA</sequence>
<dbReference type="InterPro" id="IPR023828">
    <property type="entry name" value="Peptidase_S8_Ser-AS"/>
</dbReference>
<dbReference type="PANTHER" id="PTHR43399:SF4">
    <property type="entry name" value="CELL WALL-ASSOCIATED PROTEASE"/>
    <property type="match status" value="1"/>
</dbReference>
<dbReference type="PANTHER" id="PTHR43399">
    <property type="entry name" value="SUBTILISIN-RELATED"/>
    <property type="match status" value="1"/>
</dbReference>
<comment type="catalytic activity">
    <reaction evidence="5">
        <text>Hydrolysis of proteins with broad specificity for peptide bonds, and a preference for a large uncharged residue in P1. Hydrolyzes peptide amides.</text>
        <dbReference type="EC" id="3.4.21.62"/>
    </reaction>
</comment>
<evidence type="ECO:0000256" key="3">
    <source>
        <dbReference type="ARBA" id="ARBA00022801"/>
    </source>
</evidence>
<dbReference type="PRINTS" id="PR00723">
    <property type="entry name" value="SUBTILISIN"/>
</dbReference>
<dbReference type="InterPro" id="IPR015500">
    <property type="entry name" value="Peptidase_S8_subtilisin-rel"/>
</dbReference>
<evidence type="ECO:0000259" key="10">
    <source>
        <dbReference type="Pfam" id="PF00082"/>
    </source>
</evidence>
<keyword evidence="3 8" id="KW-0378">Hydrolase</keyword>
<keyword evidence="2 8" id="KW-0645">Protease</keyword>
<reference evidence="11" key="1">
    <citation type="submission" date="2022-11" db="EMBL/GenBank/DDBJ databases">
        <authorList>
            <person name="Morgan W.R."/>
            <person name="Tartar A."/>
        </authorList>
    </citation>
    <scope>NUCLEOTIDE SEQUENCE</scope>
    <source>
        <strain evidence="11">ARSEF 373</strain>
    </source>
</reference>
<dbReference type="PROSITE" id="PS00138">
    <property type="entry name" value="SUBTILASE_SER"/>
    <property type="match status" value="1"/>
</dbReference>
<evidence type="ECO:0000256" key="5">
    <source>
        <dbReference type="ARBA" id="ARBA00023529"/>
    </source>
</evidence>
<evidence type="ECO:0000256" key="4">
    <source>
        <dbReference type="ARBA" id="ARBA00022825"/>
    </source>
</evidence>
<dbReference type="AlphaFoldDB" id="A0AAV2YRR8"/>
<evidence type="ECO:0000256" key="6">
    <source>
        <dbReference type="ARBA" id="ARBA00023619"/>
    </source>
</evidence>
<keyword evidence="4 8" id="KW-0720">Serine protease</keyword>
<evidence type="ECO:0000256" key="7">
    <source>
        <dbReference type="PIRSR" id="PIRSR615500-1"/>
    </source>
</evidence>